<organism evidence="1 2">
    <name type="scientific">Oryzias javanicus</name>
    <name type="common">Javanese ricefish</name>
    <name type="synonym">Aplocheilus javanicus</name>
    <dbReference type="NCBI Taxonomy" id="123683"/>
    <lineage>
        <taxon>Eukaryota</taxon>
        <taxon>Metazoa</taxon>
        <taxon>Chordata</taxon>
        <taxon>Craniata</taxon>
        <taxon>Vertebrata</taxon>
        <taxon>Euteleostomi</taxon>
        <taxon>Actinopterygii</taxon>
        <taxon>Neopterygii</taxon>
        <taxon>Teleostei</taxon>
        <taxon>Neoteleostei</taxon>
        <taxon>Acanthomorphata</taxon>
        <taxon>Ovalentaria</taxon>
        <taxon>Atherinomorphae</taxon>
        <taxon>Beloniformes</taxon>
        <taxon>Adrianichthyidae</taxon>
        <taxon>Oryziinae</taxon>
        <taxon>Oryzias</taxon>
    </lineage>
</organism>
<keyword evidence="2" id="KW-1185">Reference proteome</keyword>
<gene>
    <name evidence="1" type="ORF">OJAV_G00136060</name>
</gene>
<evidence type="ECO:0000313" key="1">
    <source>
        <dbReference type="EMBL" id="RVE63397.1"/>
    </source>
</evidence>
<sequence length="156" mass="18186">MKVVTIKNETPYSWSCSSSTYKEPEVVHGFTTKDLFEVPLVYHFLPYPGRVETSIYLKYGDHSDWDLQYEDMGSYIVRESDDHKHFELVMDSLFGSRVVDRCPNFGEFILSSNKVWMKRALSKYLLRCYSPTLCVSESIIHLRPAGRVWWSPGKSI</sequence>
<evidence type="ECO:0000313" key="2">
    <source>
        <dbReference type="Proteomes" id="UP000283210"/>
    </source>
</evidence>
<dbReference type="EMBL" id="CM012450">
    <property type="protein sequence ID" value="RVE63397.1"/>
    <property type="molecule type" value="Genomic_DNA"/>
</dbReference>
<reference evidence="1 2" key="2">
    <citation type="submission" date="2019-01" db="EMBL/GenBank/DDBJ databases">
        <title>A chromosome length genome reference of the Java medaka (oryzias javanicus).</title>
        <authorList>
            <person name="Herpin A."/>
            <person name="Takehana Y."/>
            <person name="Naruse K."/>
            <person name="Ansai S."/>
            <person name="Kawaguchi M."/>
        </authorList>
    </citation>
    <scope>NUCLEOTIDE SEQUENCE [LARGE SCALE GENOMIC DNA]</scope>
    <source>
        <strain evidence="1">RS831</strain>
        <tissue evidence="1">Whole body</tissue>
    </source>
</reference>
<protein>
    <submittedName>
        <fullName evidence="1">Uncharacterized protein</fullName>
    </submittedName>
</protein>
<accession>A0A3S2PKL3</accession>
<name>A0A3S2PKL3_ORYJA</name>
<reference evidence="1 2" key="1">
    <citation type="submission" date="2018-11" db="EMBL/GenBank/DDBJ databases">
        <authorList>
            <person name="Lopez-Roques C."/>
            <person name="Donnadieu C."/>
            <person name="Bouchez O."/>
            <person name="Klopp C."/>
            <person name="Cabau C."/>
            <person name="Zahm M."/>
        </authorList>
    </citation>
    <scope>NUCLEOTIDE SEQUENCE [LARGE SCALE GENOMIC DNA]</scope>
    <source>
        <strain evidence="1">RS831</strain>
        <tissue evidence="1">Whole body</tissue>
    </source>
</reference>
<proteinExistence type="predicted"/>
<dbReference type="AlphaFoldDB" id="A0A3S2PKL3"/>
<dbReference type="Proteomes" id="UP000283210">
    <property type="component" value="Chromosome 14"/>
</dbReference>